<feature type="domain" description="Disease resistance protein At4g27190-like leucine-rich repeats" evidence="2">
    <location>
        <begin position="412"/>
        <end position="556"/>
    </location>
</feature>
<evidence type="ECO:0000259" key="2">
    <source>
        <dbReference type="Pfam" id="PF23247"/>
    </source>
</evidence>
<dbReference type="Proteomes" id="UP000026915">
    <property type="component" value="Chromosome 7"/>
</dbReference>
<keyword evidence="1" id="KW-0611">Plant defense</keyword>
<feature type="domain" description="Disease resistance protein At4g27190-like leucine-rich repeats" evidence="2">
    <location>
        <begin position="577"/>
        <end position="683"/>
    </location>
</feature>
<dbReference type="InParanoid" id="A0A061F6R6"/>
<protein>
    <recommendedName>
        <fullName evidence="2">Disease resistance protein At4g27190-like leucine-rich repeats domain-containing protein</fullName>
    </recommendedName>
</protein>
<dbReference type="InterPro" id="IPR032675">
    <property type="entry name" value="LRR_dom_sf"/>
</dbReference>
<dbReference type="EMBL" id="CM001885">
    <property type="protein sequence ID" value="EOY12402.1"/>
    <property type="molecule type" value="Genomic_DNA"/>
</dbReference>
<dbReference type="PANTHER" id="PTHR33463:SF203">
    <property type="entry name" value="AAA+ ATPASE DOMAIN-CONTAINING PROTEIN"/>
    <property type="match status" value="1"/>
</dbReference>
<gene>
    <name evidence="3" type="ORF">TCM_030917</name>
</gene>
<feature type="domain" description="Disease resistance protein At4g27190-like leucine-rich repeats" evidence="2">
    <location>
        <begin position="928"/>
        <end position="1041"/>
    </location>
</feature>
<feature type="domain" description="Disease resistance protein At4g27190-like leucine-rich repeats" evidence="2">
    <location>
        <begin position="216"/>
        <end position="299"/>
    </location>
</feature>
<organism evidence="3 4">
    <name type="scientific">Theobroma cacao</name>
    <name type="common">Cacao</name>
    <name type="synonym">Cocoa</name>
    <dbReference type="NCBI Taxonomy" id="3641"/>
    <lineage>
        <taxon>Eukaryota</taxon>
        <taxon>Viridiplantae</taxon>
        <taxon>Streptophyta</taxon>
        <taxon>Embryophyta</taxon>
        <taxon>Tracheophyta</taxon>
        <taxon>Spermatophyta</taxon>
        <taxon>Magnoliopsida</taxon>
        <taxon>eudicotyledons</taxon>
        <taxon>Gunneridae</taxon>
        <taxon>Pentapetalae</taxon>
        <taxon>rosids</taxon>
        <taxon>malvids</taxon>
        <taxon>Malvales</taxon>
        <taxon>Malvaceae</taxon>
        <taxon>Byttnerioideae</taxon>
        <taxon>Theobroma</taxon>
    </lineage>
</organism>
<dbReference type="Gene3D" id="3.80.10.10">
    <property type="entry name" value="Ribonuclease Inhibitor"/>
    <property type="match status" value="4"/>
</dbReference>
<keyword evidence="4" id="KW-1185">Reference proteome</keyword>
<dbReference type="InterPro" id="IPR050905">
    <property type="entry name" value="Plant_NBS-LRR"/>
</dbReference>
<dbReference type="SUPFAM" id="SSF52047">
    <property type="entry name" value="RNI-like"/>
    <property type="match status" value="2"/>
</dbReference>
<dbReference type="eggNOG" id="KOG4658">
    <property type="taxonomic scope" value="Eukaryota"/>
</dbReference>
<dbReference type="InterPro" id="IPR057135">
    <property type="entry name" value="At4g27190-like_LRR"/>
</dbReference>
<name>A0A061F6R6_THECC</name>
<dbReference type="Gramene" id="EOY12402">
    <property type="protein sequence ID" value="EOY12402"/>
    <property type="gene ID" value="TCM_030917"/>
</dbReference>
<reference evidence="3 4" key="1">
    <citation type="journal article" date="2013" name="Genome Biol.">
        <title>The genome sequence of the most widely cultivated cacao type and its use to identify candidate genes regulating pod color.</title>
        <authorList>
            <person name="Motamayor J.C."/>
            <person name="Mockaitis K."/>
            <person name="Schmutz J."/>
            <person name="Haiminen N."/>
            <person name="Iii D.L."/>
            <person name="Cornejo O."/>
            <person name="Findley S.D."/>
            <person name="Zheng P."/>
            <person name="Utro F."/>
            <person name="Royaert S."/>
            <person name="Saski C."/>
            <person name="Jenkins J."/>
            <person name="Podicheti R."/>
            <person name="Zhao M."/>
            <person name="Scheffler B.E."/>
            <person name="Stack J.C."/>
            <person name="Feltus F.A."/>
            <person name="Mustiga G.M."/>
            <person name="Amores F."/>
            <person name="Phillips W."/>
            <person name="Marelli J.P."/>
            <person name="May G.D."/>
            <person name="Shapiro H."/>
            <person name="Ma J."/>
            <person name="Bustamante C.D."/>
            <person name="Schnell R.J."/>
            <person name="Main D."/>
            <person name="Gilbert D."/>
            <person name="Parida L."/>
            <person name="Kuhn D.N."/>
        </authorList>
    </citation>
    <scope>NUCLEOTIDE SEQUENCE [LARGE SCALE GENOMIC DNA]</scope>
    <source>
        <strain evidence="4">cv. Matina 1-6</strain>
    </source>
</reference>
<dbReference type="AlphaFoldDB" id="A0A061F6R6"/>
<dbReference type="PANTHER" id="PTHR33463">
    <property type="entry name" value="NB-ARC DOMAIN-CONTAINING PROTEIN-RELATED"/>
    <property type="match status" value="1"/>
</dbReference>
<feature type="domain" description="Disease resistance protein At4g27190-like leucine-rich repeats" evidence="2">
    <location>
        <begin position="772"/>
        <end position="912"/>
    </location>
</feature>
<evidence type="ECO:0000313" key="3">
    <source>
        <dbReference type="EMBL" id="EOY12402.1"/>
    </source>
</evidence>
<sequence>MLSFTIANLSELNSLSRLTALTLTVSTDQCFQENFVFPKLQSYNIGVNGYIEIPRKLISRILRIRDSSSLNAFKELFRNVERLSLENIMEHKTVVPNVDQWGLNELTSLQLTSCDDLECLIDTTREQSPATAFSNLVNLDIVAISVSNEWLYVVDLKFKKLGAAVITSIREYMERANSSSTLAQTLVHLEELWIKGSNSLEHLITEAENGDEIISNKDRSLLCWPKLKSLVIASCESLRYVFPITLAQGLPHLESVQIIDCPQLMHVFNMAKEEYGHDILLPRLQSLRLEYLLNFRNFCPRNYFVMLPSLKGFQACSIGLPRGSMTRFHIHEGLWSRSLLMDVPLQAVKELLQNVKYLTLNGVMYQKNLVPNVDQKGLNELNFLALKGGEELECLIDTTQGHVSTNTFFNLVELVIEEMNGLKMLCNGQFPKGFLQKLEKLTTRNCMEMVSLSPALQNLKEVEVINCSQLQEVFQIDEFLHDTKENQGLLLSNLTLMELNSLPELNWVWKGSTRFVSLQSLKFVEISCCNRLKHLFSPSLAQSLVLLQQLKIDHCDGLQHIITELVYDDGIETNAHLHFSFLPKLETLRISHCPILENIFQIPLAQVLPRLKSFWITDSPQLQQVFHGAKEKNGVDCAIALPCLQDLLLVNLINLSCFSSENFLISSPSLEKLEVWNCPKLANFNIQKEVNEKIQVESDQLHALKELLHNVKNLTLDGVKNQKNLIPNVDPKGLNELTFLTLKDGEELECLIDTTQGHVSSNAFSNLVELFIEQMTGLKMLCNGGFPKGFLQKLKTLEARNCMEMAFLSPALQNLEEVKVINCGQLQEVFQIDEFLHDTKENQGSLLSNLTLMELELLPELKWIWKGSTCFVSLQSLKFVEISYCNRLKHLFSPSLAQSLVLLEQLQIDHCDGLQHIITELDCDDEIETNTHLHSSFLPKLETLRISHCPILENIFQIPLAQVLPRLKSFWISNSPQLQQVFHVAKEKNGVDCAIALPSLQDLLLVNLINLSCFCSENFLISSPSLEKLGVWNCPKLTNFTIQKEVNEQVLLKELLLSKLGNSCQLRVSANCSQDYVAVGSHEEAFHVHGHIRELYLLDLSEVCIIWKDVTQVVTLKNLTILKVIDCKRLRCLFPLGSACCLPKLEKLTVKGNSKLEQLFELEDEVEVIPEKEIKFDQLKYLSLKDLPSLIDFCPRGYHFVLSALISLKVRECPKMTTGFFIDSEEYVHAKIETPQLVEQDTTEESVTDQNVVHTQTIDWYRQRPGDHLPPYKEEL</sequence>
<evidence type="ECO:0000313" key="4">
    <source>
        <dbReference type="Proteomes" id="UP000026915"/>
    </source>
</evidence>
<feature type="domain" description="Disease resistance protein At4g27190-like leucine-rich repeats" evidence="2">
    <location>
        <begin position="1075"/>
        <end position="1151"/>
    </location>
</feature>
<accession>A0A061F6R6</accession>
<dbReference type="HOGENOM" id="CLU_263531_0_0_1"/>
<evidence type="ECO:0000256" key="1">
    <source>
        <dbReference type="ARBA" id="ARBA00022821"/>
    </source>
</evidence>
<proteinExistence type="predicted"/>
<dbReference type="SUPFAM" id="SSF52058">
    <property type="entry name" value="L domain-like"/>
    <property type="match status" value="2"/>
</dbReference>
<dbReference type="Pfam" id="PF23247">
    <property type="entry name" value="LRR_RPS2"/>
    <property type="match status" value="6"/>
</dbReference>